<gene>
    <name evidence="3" type="ORF">JETT_3219</name>
</gene>
<dbReference type="AlphaFoldDB" id="A0A533Q7C7"/>
<dbReference type="Proteomes" id="UP000319783">
    <property type="component" value="Unassembled WGS sequence"/>
</dbReference>
<protein>
    <recommendedName>
        <fullName evidence="2">Transposase DDE domain-containing protein</fullName>
    </recommendedName>
</protein>
<name>A0A533Q7C7_9BACT</name>
<keyword evidence="1" id="KW-1133">Transmembrane helix</keyword>
<feature type="transmembrane region" description="Helical" evidence="1">
    <location>
        <begin position="58"/>
        <end position="80"/>
    </location>
</feature>
<dbReference type="Pfam" id="PF13751">
    <property type="entry name" value="DDE_Tnp_1_6"/>
    <property type="match status" value="1"/>
</dbReference>
<keyword evidence="1" id="KW-0812">Transmembrane</keyword>
<reference evidence="3 4" key="1">
    <citation type="submission" date="2019-04" db="EMBL/GenBank/DDBJ databases">
        <title>Genome of a novel bacterium Candidatus Jettenia ecosi reconstructed from metagenome of an anammox bioreactor.</title>
        <authorList>
            <person name="Mardanov A.V."/>
            <person name="Beletsky A.V."/>
            <person name="Ravin N.V."/>
            <person name="Botchkova E.A."/>
            <person name="Litti Y.V."/>
            <person name="Nozhevnikova A.N."/>
        </authorList>
    </citation>
    <scope>NUCLEOTIDE SEQUENCE [LARGE SCALE GENOMIC DNA]</scope>
    <source>
        <strain evidence="3">J2</strain>
    </source>
</reference>
<accession>A0A533Q7C7</accession>
<proteinExistence type="predicted"/>
<keyword evidence="1" id="KW-0472">Membrane</keyword>
<organism evidence="3 4">
    <name type="scientific">Candidatus Jettenia ecosi</name>
    <dbReference type="NCBI Taxonomy" id="2494326"/>
    <lineage>
        <taxon>Bacteria</taxon>
        <taxon>Pseudomonadati</taxon>
        <taxon>Planctomycetota</taxon>
        <taxon>Candidatus Brocadiia</taxon>
        <taxon>Candidatus Brocadiales</taxon>
        <taxon>Candidatus Brocadiaceae</taxon>
        <taxon>Candidatus Jettenia</taxon>
    </lineage>
</organism>
<feature type="domain" description="Transposase DDE" evidence="2">
    <location>
        <begin position="5"/>
        <end position="71"/>
    </location>
</feature>
<dbReference type="EMBL" id="SULG01000095">
    <property type="protein sequence ID" value="TLD40536.1"/>
    <property type="molecule type" value="Genomic_DNA"/>
</dbReference>
<evidence type="ECO:0000313" key="3">
    <source>
        <dbReference type="EMBL" id="TLD40536.1"/>
    </source>
</evidence>
<sequence>MEKEGLKEQLEEIYREEESQRIYTLRKEKAELPFGHMKRNLGAGQFMLRGREKVNAELSILSTCFNIARMITIIGIPMLIAKLNSM</sequence>
<evidence type="ECO:0000259" key="2">
    <source>
        <dbReference type="Pfam" id="PF13751"/>
    </source>
</evidence>
<evidence type="ECO:0000313" key="4">
    <source>
        <dbReference type="Proteomes" id="UP000319783"/>
    </source>
</evidence>
<dbReference type="InterPro" id="IPR025668">
    <property type="entry name" value="Tnp_DDE_dom"/>
</dbReference>
<comment type="caution">
    <text evidence="3">The sequence shown here is derived from an EMBL/GenBank/DDBJ whole genome shotgun (WGS) entry which is preliminary data.</text>
</comment>
<evidence type="ECO:0000256" key="1">
    <source>
        <dbReference type="SAM" id="Phobius"/>
    </source>
</evidence>